<gene>
    <name evidence="3" type="ORF">PGABG01_0402100</name>
</gene>
<dbReference type="Proteomes" id="UP000831156">
    <property type="component" value="Chromosome 4"/>
</dbReference>
<feature type="compositionally biased region" description="Polar residues" evidence="1">
    <location>
        <begin position="356"/>
        <end position="365"/>
    </location>
</feature>
<sequence length="1243" mass="148885">MNSMTLYHENFKNINSFLNSASVIWLEKEKLDSIIYIPLYTDIFQYIENFIEHPEKKENKNVLTKIYLLFDDDTYNIAVDISPLCNEQINKIPLLIYKSYYFWHLQFFFEKFKIKRQKLILNPLENLKDIINKNRTYDYVYMYRSIYSCANNNFERHSKNERILKNHNKEIKQEINQNVTKKYSPYKDNSSIYLSLQNNNIKKNNKLYNDSNMKNNEPNWCPLTVNIENMQKKFKKTNENNKHKNSKILNNANMMTHLLNSYGMPPNHFKKDNNKNNHLNNISQNEEKIHYESYNKELTKIKPSLCDDYEILSTDNDSTSIKVDKKHQHYNIPHVAHMCYTTNRCGRSPKYEGSKKSYTQNNSRVYNRPHLKKRREKKKKWYYYDDSSSNDNNNNNNINDNNDCDNNVYDEEESTEEEEDNNDDENDNNNNNNNNMYKYDSLSTLDESYKNKKRKTNTYNCYSYNNMKKHKVDDPMNVCYNISNDNQNIIEKKKEENLEYDNISYNNPGCIQNINNHQLKNECEKKMEILEMDKCNYNDNYIDNNNNNSNINEMYSYNGSEQMCNKLKKEPIHTYDTIKNKKEKKNCFRSHKILRSSIISSDSKQMNPFDPIHIFKNMFCKNKKQNPQFNHSDMFYTYQHNDSMDKYVNKILKNIINKEKSPLNNLSKNYQRIEALYNKKYKIFISDSKQIINGRTHFKNNKNEYILSNYEKEMGLYEFFEKYVKKDVEKVDNEKGQSDKPSDQNIEVIYNSTQKQFLEIQKRQEHDSVNDLVGIINVEEQDIKNDKRYNQDDIVCLSDDQNYVHAENDVICIDNNNNNNNNSNNIYNNNNNNSNNIYNNNNNNSNNIYNNNNNNSNNIYNNNHIYNNEGVLFYAYNKENKNLIKLKEGDNLYIKFCSSSNDYDKIKILKQETILFILIYIMQNKEKPTLSDICNFSPDLFWNMCLYFKDNIMNIDPALVKIHKFLSTDKGEENGYHRYSSKRINYCEKRKRRKNKEPMEIMKLKDNVAFLDNFLQSINEKKLNKLKEIQSQNFENYELHRNINSLNKQQLINLFIDKEYEINLIPLTLLKEKCRNIIYEENLKMNMCACIRVIFDNIKGRCIYAASNMYKLDFICEYVGDVLTYNEAMKREEKYKRNTKKGCFMFYFKYDNKIYCVDSTKESVIDTEINNNKKKKKKLLKSFARLVNHSKKKSNLIPKVLKVDNNPRLFFVASRDIKEGEELLIDYGERDKEIIKDNQWLKF</sequence>
<feature type="compositionally biased region" description="Acidic residues" evidence="1">
    <location>
        <begin position="408"/>
        <end position="427"/>
    </location>
</feature>
<name>A0ABY1UHT2_9APIC</name>
<feature type="compositionally biased region" description="Basic residues" evidence="1">
    <location>
        <begin position="367"/>
        <end position="381"/>
    </location>
</feature>
<dbReference type="InterPro" id="IPR047266">
    <property type="entry name" value="KMT5A-like_SET"/>
</dbReference>
<feature type="region of interest" description="Disordered" evidence="1">
    <location>
        <begin position="831"/>
        <end position="854"/>
    </location>
</feature>
<feature type="region of interest" description="Disordered" evidence="1">
    <location>
        <begin position="350"/>
        <end position="439"/>
    </location>
</feature>
<dbReference type="EMBL" id="LT969427">
    <property type="protein sequence ID" value="SOV11121.1"/>
    <property type="molecule type" value="Genomic_DNA"/>
</dbReference>
<dbReference type="Pfam" id="PF00856">
    <property type="entry name" value="SET"/>
    <property type="match status" value="1"/>
</dbReference>
<dbReference type="Gene3D" id="2.170.270.10">
    <property type="entry name" value="SET domain"/>
    <property type="match status" value="1"/>
</dbReference>
<feature type="domain" description="SET" evidence="2">
    <location>
        <begin position="1089"/>
        <end position="1228"/>
    </location>
</feature>
<dbReference type="PANTHER" id="PTHR46167:SF1">
    <property type="entry name" value="N-LYSINE METHYLTRANSFERASE KMT5A"/>
    <property type="match status" value="1"/>
</dbReference>
<dbReference type="SMART" id="SM00317">
    <property type="entry name" value="SET"/>
    <property type="match status" value="1"/>
</dbReference>
<organism evidence="3 4">
    <name type="scientific">Plasmodium gaboni</name>
    <dbReference type="NCBI Taxonomy" id="647221"/>
    <lineage>
        <taxon>Eukaryota</taxon>
        <taxon>Sar</taxon>
        <taxon>Alveolata</taxon>
        <taxon>Apicomplexa</taxon>
        <taxon>Aconoidasida</taxon>
        <taxon>Haemosporida</taxon>
        <taxon>Plasmodiidae</taxon>
        <taxon>Plasmodium</taxon>
        <taxon>Plasmodium (Laverania)</taxon>
    </lineage>
</organism>
<dbReference type="SUPFAM" id="SSF82199">
    <property type="entry name" value="SET domain"/>
    <property type="match status" value="1"/>
</dbReference>
<feature type="compositionally biased region" description="Low complexity" evidence="1">
    <location>
        <begin position="385"/>
        <end position="407"/>
    </location>
</feature>
<dbReference type="InterPro" id="IPR001214">
    <property type="entry name" value="SET_dom"/>
</dbReference>
<dbReference type="PANTHER" id="PTHR46167">
    <property type="entry name" value="N-LYSINE METHYLTRANSFERASE KMT5A"/>
    <property type="match status" value="1"/>
</dbReference>
<proteinExistence type="predicted"/>
<reference evidence="3" key="1">
    <citation type="submission" date="2016-09" db="EMBL/GenBank/DDBJ databases">
        <authorList>
            <consortium name="Pathogen Informatics"/>
            <person name="Sun Q."/>
            <person name="Inoue M."/>
        </authorList>
    </citation>
    <scope>NUCLEOTIDE SEQUENCE</scope>
</reference>
<protein>
    <submittedName>
        <fullName evidence="3">SET domain protein, putative</fullName>
    </submittedName>
</protein>
<evidence type="ECO:0000259" key="2">
    <source>
        <dbReference type="PROSITE" id="PS50280"/>
    </source>
</evidence>
<accession>A0ABY1UHT2</accession>
<dbReference type="InterPro" id="IPR051760">
    <property type="entry name" value="KMT5A"/>
</dbReference>
<dbReference type="CDD" id="cd10528">
    <property type="entry name" value="SET_SETD8"/>
    <property type="match status" value="1"/>
</dbReference>
<keyword evidence="4" id="KW-1185">Reference proteome</keyword>
<dbReference type="PROSITE" id="PS50280">
    <property type="entry name" value="SET"/>
    <property type="match status" value="1"/>
</dbReference>
<evidence type="ECO:0000256" key="1">
    <source>
        <dbReference type="SAM" id="MobiDB-lite"/>
    </source>
</evidence>
<dbReference type="InterPro" id="IPR046341">
    <property type="entry name" value="SET_dom_sf"/>
</dbReference>
<evidence type="ECO:0000313" key="4">
    <source>
        <dbReference type="Proteomes" id="UP000831156"/>
    </source>
</evidence>
<evidence type="ECO:0000313" key="3">
    <source>
        <dbReference type="EMBL" id="SOV11121.1"/>
    </source>
</evidence>